<dbReference type="Gramene" id="OMERI07G03550.1">
    <property type="protein sequence ID" value="OMERI07G03550.1"/>
    <property type="gene ID" value="OMERI07G03550"/>
</dbReference>
<reference evidence="2" key="2">
    <citation type="submission" date="2018-05" db="EMBL/GenBank/DDBJ databases">
        <title>OmerRS3 (Oryza meridionalis Reference Sequence Version 3).</title>
        <authorList>
            <person name="Zhang J."/>
            <person name="Kudrna D."/>
            <person name="Lee S."/>
            <person name="Talag J."/>
            <person name="Welchert J."/>
            <person name="Wing R.A."/>
        </authorList>
    </citation>
    <scope>NUCLEOTIDE SEQUENCE [LARGE SCALE GENOMIC DNA]</scope>
    <source>
        <strain evidence="2">cv. OR44</strain>
    </source>
</reference>
<organism evidence="2">
    <name type="scientific">Oryza meridionalis</name>
    <dbReference type="NCBI Taxonomy" id="40149"/>
    <lineage>
        <taxon>Eukaryota</taxon>
        <taxon>Viridiplantae</taxon>
        <taxon>Streptophyta</taxon>
        <taxon>Embryophyta</taxon>
        <taxon>Tracheophyta</taxon>
        <taxon>Spermatophyta</taxon>
        <taxon>Magnoliopsida</taxon>
        <taxon>Liliopsida</taxon>
        <taxon>Poales</taxon>
        <taxon>Poaceae</taxon>
        <taxon>BOP clade</taxon>
        <taxon>Oryzoideae</taxon>
        <taxon>Oryzeae</taxon>
        <taxon>Oryzinae</taxon>
        <taxon>Oryza</taxon>
    </lineage>
</organism>
<protein>
    <submittedName>
        <fullName evidence="2">Uncharacterized protein</fullName>
    </submittedName>
</protein>
<evidence type="ECO:0000313" key="2">
    <source>
        <dbReference type="EnsemblPlants" id="OMERI07G03550.1"/>
    </source>
</evidence>
<reference evidence="2" key="1">
    <citation type="submission" date="2015-04" db="UniProtKB">
        <authorList>
            <consortium name="EnsemblPlants"/>
        </authorList>
    </citation>
    <scope>IDENTIFICATION</scope>
</reference>
<sequence length="242" mass="27145">MESVFTTSIRAQQTVHWMCQEWSCSGIPSTQKILFRSKVASFTGIMSSVVPCLDQSGLQFPVPPEAEHAAFLGRGPAASPLAMGTDDAGGEKKRRRRTTVLARRRTRGGEDKGERCEGGSRWTYALRRHGGRRRRRLARAMRLRKWVVMNKNSYMLDLYKHQTHNISDEPTYRPVTVDLLPMTGVEFALVIGCIVLHITGESPVMGCSATSQRGIVLPVTGESPLPVRDEFSHPYQLRTFTR</sequence>
<evidence type="ECO:0000313" key="3">
    <source>
        <dbReference type="Proteomes" id="UP000008021"/>
    </source>
</evidence>
<evidence type="ECO:0000256" key="1">
    <source>
        <dbReference type="SAM" id="MobiDB-lite"/>
    </source>
</evidence>
<accession>A0A0E0E862</accession>
<name>A0A0E0E862_9ORYZ</name>
<feature type="region of interest" description="Disordered" evidence="1">
    <location>
        <begin position="76"/>
        <end position="97"/>
    </location>
</feature>
<proteinExistence type="predicted"/>
<dbReference type="Proteomes" id="UP000008021">
    <property type="component" value="Chromosome 7"/>
</dbReference>
<dbReference type="EnsemblPlants" id="OMERI07G03550.1">
    <property type="protein sequence ID" value="OMERI07G03550.1"/>
    <property type="gene ID" value="OMERI07G03550"/>
</dbReference>
<dbReference type="HOGENOM" id="CLU_1148779_0_0_1"/>
<keyword evidence="3" id="KW-1185">Reference proteome</keyword>
<dbReference type="AlphaFoldDB" id="A0A0E0E862"/>